<dbReference type="EMBL" id="UZAK01054294">
    <property type="protein sequence ID" value="VDP82759.1"/>
    <property type="molecule type" value="Genomic_DNA"/>
</dbReference>
<organism evidence="3">
    <name type="scientific">Schistosoma curassoni</name>
    <dbReference type="NCBI Taxonomy" id="6186"/>
    <lineage>
        <taxon>Eukaryota</taxon>
        <taxon>Metazoa</taxon>
        <taxon>Spiralia</taxon>
        <taxon>Lophotrochozoa</taxon>
        <taxon>Platyhelminthes</taxon>
        <taxon>Trematoda</taxon>
        <taxon>Digenea</taxon>
        <taxon>Strigeidida</taxon>
        <taxon>Schistosomatoidea</taxon>
        <taxon>Schistosomatidae</taxon>
        <taxon>Schistosoma</taxon>
    </lineage>
</organism>
<reference evidence="1 2" key="2">
    <citation type="submission" date="2018-11" db="EMBL/GenBank/DDBJ databases">
        <authorList>
            <consortium name="Pathogen Informatics"/>
        </authorList>
    </citation>
    <scope>NUCLEOTIDE SEQUENCE [LARGE SCALE GENOMIC DNA]</scope>
    <source>
        <strain evidence="1">Dakar</strain>
        <strain evidence="2">Dakar, Senegal</strain>
    </source>
</reference>
<evidence type="ECO:0000313" key="3">
    <source>
        <dbReference type="WBParaSite" id="SCUD_0002338701-mRNA-1"/>
    </source>
</evidence>
<accession>A0A183L7R4</accession>
<evidence type="ECO:0000313" key="1">
    <source>
        <dbReference type="EMBL" id="VDP82759.1"/>
    </source>
</evidence>
<gene>
    <name evidence="1" type="ORF">SCUD_LOCUS23383</name>
</gene>
<keyword evidence="2" id="KW-1185">Reference proteome</keyword>
<evidence type="ECO:0000313" key="2">
    <source>
        <dbReference type="Proteomes" id="UP000279833"/>
    </source>
</evidence>
<dbReference type="STRING" id="6186.A0A183L7R4"/>
<dbReference type="Proteomes" id="UP000279833">
    <property type="component" value="Unassembled WGS sequence"/>
</dbReference>
<dbReference type="AlphaFoldDB" id="A0A183L7R4"/>
<dbReference type="WBParaSite" id="SCUD_0002338701-mRNA-1">
    <property type="protein sequence ID" value="SCUD_0002338701-mRNA-1"/>
    <property type="gene ID" value="SCUD_0002338701"/>
</dbReference>
<sequence>LLYRSCYSQPTTDIYSIGGNQKYQLATTTTGQPAIQSTPIVSVINSDNLNNSSMGASFSLKTHNLDQKSNEEHNLIARYAAQLAAASALNQEFDVSKHFKEI</sequence>
<protein>
    <submittedName>
        <fullName evidence="3">OAR domain-containing protein</fullName>
    </submittedName>
</protein>
<proteinExistence type="predicted"/>
<reference evidence="3" key="1">
    <citation type="submission" date="2016-06" db="UniProtKB">
        <authorList>
            <consortium name="WormBaseParasite"/>
        </authorList>
    </citation>
    <scope>IDENTIFICATION</scope>
</reference>
<name>A0A183L7R4_9TREM</name>